<dbReference type="CDD" id="cd01014">
    <property type="entry name" value="nicotinamidase_related"/>
    <property type="match status" value="1"/>
</dbReference>
<dbReference type="InterPro" id="IPR036380">
    <property type="entry name" value="Isochorismatase-like_sf"/>
</dbReference>
<gene>
    <name evidence="3" type="primary">sttH_1</name>
    <name evidence="3" type="ORF">EHSB41UT_03425</name>
</gene>
<evidence type="ECO:0000259" key="2">
    <source>
        <dbReference type="Pfam" id="PF00857"/>
    </source>
</evidence>
<proteinExistence type="predicted"/>
<dbReference type="PANTHER" id="PTHR43540:SF1">
    <property type="entry name" value="ISOCHORISMATASE HYDROLASE"/>
    <property type="match status" value="1"/>
</dbReference>
<accession>A0A1X7ANC0</accession>
<dbReference type="RefSeq" id="WP_087112090.1">
    <property type="nucleotide sequence ID" value="NZ_FWPT01000008.1"/>
</dbReference>
<organism evidence="3 4">
    <name type="scientific">Parendozoicomonas haliclonae</name>
    <dbReference type="NCBI Taxonomy" id="1960125"/>
    <lineage>
        <taxon>Bacteria</taxon>
        <taxon>Pseudomonadati</taxon>
        <taxon>Pseudomonadota</taxon>
        <taxon>Gammaproteobacteria</taxon>
        <taxon>Oceanospirillales</taxon>
        <taxon>Endozoicomonadaceae</taxon>
        <taxon>Parendozoicomonas</taxon>
    </lineage>
</organism>
<dbReference type="InterPro" id="IPR000868">
    <property type="entry name" value="Isochorismatase-like_dom"/>
</dbReference>
<protein>
    <submittedName>
        <fullName evidence="3">Streptothricin hydrolase</fullName>
        <ecNumber evidence="3">3.5.2.19</ecNumber>
    </submittedName>
</protein>
<dbReference type="Gene3D" id="3.40.50.850">
    <property type="entry name" value="Isochorismatase-like"/>
    <property type="match status" value="1"/>
</dbReference>
<feature type="domain" description="Isochorismatase-like" evidence="2">
    <location>
        <begin position="5"/>
        <end position="149"/>
    </location>
</feature>
<dbReference type="Pfam" id="PF00857">
    <property type="entry name" value="Isochorismatase"/>
    <property type="match status" value="1"/>
</dbReference>
<dbReference type="OrthoDB" id="1157330at2"/>
<dbReference type="InterPro" id="IPR050272">
    <property type="entry name" value="Isochorismatase-like_hydrls"/>
</dbReference>
<evidence type="ECO:0000313" key="4">
    <source>
        <dbReference type="Proteomes" id="UP000196573"/>
    </source>
</evidence>
<reference evidence="3 4" key="1">
    <citation type="submission" date="2017-03" db="EMBL/GenBank/DDBJ databases">
        <authorList>
            <person name="Afonso C.L."/>
            <person name="Miller P.J."/>
            <person name="Scott M.A."/>
            <person name="Spackman E."/>
            <person name="Goraichik I."/>
            <person name="Dimitrov K.M."/>
            <person name="Suarez D.L."/>
            <person name="Swayne D.E."/>
        </authorList>
    </citation>
    <scope>NUCLEOTIDE SEQUENCE [LARGE SCALE GENOMIC DNA]</scope>
    <source>
        <strain evidence="3">SB41UT1</strain>
    </source>
</reference>
<keyword evidence="4" id="KW-1185">Reference proteome</keyword>
<evidence type="ECO:0000256" key="1">
    <source>
        <dbReference type="ARBA" id="ARBA00022801"/>
    </source>
</evidence>
<keyword evidence="1 3" id="KW-0378">Hydrolase</keyword>
<sequence length="185" mass="20293">MSEQALILVDFQNDYFAEGKWPLKNMEQSAANAAKVLQQARKISDFIVHIRHENPAGDDTPFFAPGTEGAEIHASVAPLSDEPVITKNQINAFLDTNLRELLDAKDIKKLTVMGSMSHMCIDAIVRAASDFGYAVTVIEDTCSSHDMEFGGRTVAAEDAHAAFMFALGFGYAEVKKTDDYLNRCA</sequence>
<dbReference type="EMBL" id="FWPT01000008">
    <property type="protein sequence ID" value="SMA49643.1"/>
    <property type="molecule type" value="Genomic_DNA"/>
</dbReference>
<dbReference type="PANTHER" id="PTHR43540">
    <property type="entry name" value="PEROXYUREIDOACRYLATE/UREIDOACRYLATE AMIDOHYDROLASE-RELATED"/>
    <property type="match status" value="1"/>
</dbReference>
<dbReference type="EC" id="3.5.2.19" evidence="3"/>
<dbReference type="Proteomes" id="UP000196573">
    <property type="component" value="Unassembled WGS sequence"/>
</dbReference>
<name>A0A1X7ANC0_9GAMM</name>
<dbReference type="SUPFAM" id="SSF52499">
    <property type="entry name" value="Isochorismatase-like hydrolases"/>
    <property type="match status" value="1"/>
</dbReference>
<dbReference type="AlphaFoldDB" id="A0A1X7ANC0"/>
<dbReference type="GO" id="GO:0016787">
    <property type="term" value="F:hydrolase activity"/>
    <property type="evidence" value="ECO:0007669"/>
    <property type="project" value="UniProtKB-KW"/>
</dbReference>
<evidence type="ECO:0000313" key="3">
    <source>
        <dbReference type="EMBL" id="SMA49643.1"/>
    </source>
</evidence>